<dbReference type="Proteomes" id="UP000019270">
    <property type="component" value="Unassembled WGS sequence"/>
</dbReference>
<dbReference type="PANTHER" id="PTHR43423:SF1">
    <property type="entry name" value="ABC TRANSPORTER I FAMILY MEMBER 17"/>
    <property type="match status" value="1"/>
</dbReference>
<dbReference type="AlphaFoldDB" id="W7L980"/>
<keyword evidence="1" id="KW-0813">Transport</keyword>
<dbReference type="RefSeq" id="WP_235192211.1">
    <property type="nucleotide sequence ID" value="NZ_APVL01000004.1"/>
</dbReference>
<dbReference type="InterPro" id="IPR027417">
    <property type="entry name" value="P-loop_NTPase"/>
</dbReference>
<reference evidence="6" key="1">
    <citation type="submission" date="2013-03" db="EMBL/GenBank/DDBJ databases">
        <title>Draft genome sequence of Bacillus firmus DS1.</title>
        <authorList>
            <person name="Peng D."/>
            <person name="Zhu L."/>
            <person name="Sun M."/>
        </authorList>
    </citation>
    <scope>NUCLEOTIDE SEQUENCE [LARGE SCALE GENOMIC DNA]</scope>
    <source>
        <strain evidence="6">DS1</strain>
    </source>
</reference>
<evidence type="ECO:0000256" key="1">
    <source>
        <dbReference type="ARBA" id="ARBA00022448"/>
    </source>
</evidence>
<dbReference type="SUPFAM" id="SSF52540">
    <property type="entry name" value="P-loop containing nucleoside triphosphate hydrolases"/>
    <property type="match status" value="1"/>
</dbReference>
<dbReference type="eggNOG" id="COG1136">
    <property type="taxonomic scope" value="Bacteria"/>
</dbReference>
<dbReference type="PROSITE" id="PS50893">
    <property type="entry name" value="ABC_TRANSPORTER_2"/>
    <property type="match status" value="1"/>
</dbReference>
<evidence type="ECO:0000256" key="3">
    <source>
        <dbReference type="ARBA" id="ARBA00022840"/>
    </source>
</evidence>
<dbReference type="GO" id="GO:0005524">
    <property type="term" value="F:ATP binding"/>
    <property type="evidence" value="ECO:0007669"/>
    <property type="project" value="UniProtKB-KW"/>
</dbReference>
<comment type="caution">
    <text evidence="5">The sequence shown here is derived from an EMBL/GenBank/DDBJ whole genome shotgun (WGS) entry which is preliminary data.</text>
</comment>
<keyword evidence="2" id="KW-0547">Nucleotide-binding</keyword>
<evidence type="ECO:0000259" key="4">
    <source>
        <dbReference type="PROSITE" id="PS50893"/>
    </source>
</evidence>
<dbReference type="InterPro" id="IPR017871">
    <property type="entry name" value="ABC_transporter-like_CS"/>
</dbReference>
<dbReference type="InterPro" id="IPR003439">
    <property type="entry name" value="ABC_transporter-like_ATP-bd"/>
</dbReference>
<dbReference type="PANTHER" id="PTHR43423">
    <property type="entry name" value="ABC TRANSPORTER I FAMILY MEMBER 17"/>
    <property type="match status" value="1"/>
</dbReference>
<evidence type="ECO:0000313" key="5">
    <source>
        <dbReference type="EMBL" id="EWG11731.1"/>
    </source>
</evidence>
<dbReference type="Pfam" id="PF00005">
    <property type="entry name" value="ABC_tran"/>
    <property type="match status" value="1"/>
</dbReference>
<dbReference type="SMART" id="SM00382">
    <property type="entry name" value="AAA"/>
    <property type="match status" value="1"/>
</dbReference>
<protein>
    <submittedName>
        <fullName evidence="5">ABC transporter-like protein</fullName>
    </submittedName>
</protein>
<name>W7L980_CYTFI</name>
<dbReference type="PROSITE" id="PS00211">
    <property type="entry name" value="ABC_TRANSPORTER_1"/>
    <property type="match status" value="1"/>
</dbReference>
<reference evidence="5 6" key="2">
    <citation type="journal article" date="2016" name="Sci. Rep.">
        <title>A novel serine protease, Sep1, from Bacillus firmus DS-1 has nematicidal activity and degrades multiple intestinal-associated nematode proteins.</title>
        <authorList>
            <person name="Geng C."/>
            <person name="Nie X."/>
            <person name="Tang Z."/>
            <person name="Zhang Y."/>
            <person name="Lin J."/>
            <person name="Sun M."/>
            <person name="Peng D."/>
        </authorList>
    </citation>
    <scope>NUCLEOTIDE SEQUENCE [LARGE SCALE GENOMIC DNA]</scope>
    <source>
        <strain evidence="5 6">DS1</strain>
    </source>
</reference>
<organism evidence="5 6">
    <name type="scientific">Cytobacillus firmus DS1</name>
    <dbReference type="NCBI Taxonomy" id="1307436"/>
    <lineage>
        <taxon>Bacteria</taxon>
        <taxon>Bacillati</taxon>
        <taxon>Bacillota</taxon>
        <taxon>Bacilli</taxon>
        <taxon>Bacillales</taxon>
        <taxon>Bacillaceae</taxon>
        <taxon>Cytobacillus</taxon>
    </lineage>
</organism>
<proteinExistence type="predicted"/>
<dbReference type="GO" id="GO:0016887">
    <property type="term" value="F:ATP hydrolysis activity"/>
    <property type="evidence" value="ECO:0007669"/>
    <property type="project" value="InterPro"/>
</dbReference>
<dbReference type="InterPro" id="IPR003593">
    <property type="entry name" value="AAA+_ATPase"/>
</dbReference>
<evidence type="ECO:0000256" key="2">
    <source>
        <dbReference type="ARBA" id="ARBA00022741"/>
    </source>
</evidence>
<evidence type="ECO:0000313" key="6">
    <source>
        <dbReference type="Proteomes" id="UP000019270"/>
    </source>
</evidence>
<dbReference type="Gene3D" id="3.40.50.300">
    <property type="entry name" value="P-loop containing nucleotide triphosphate hydrolases"/>
    <property type="match status" value="1"/>
</dbReference>
<accession>W7L980</accession>
<dbReference type="PATRIC" id="fig|1307436.3.peg.1347"/>
<gene>
    <name evidence="5" type="ORF">PBF_06351</name>
</gene>
<feature type="domain" description="ABC transporter" evidence="4">
    <location>
        <begin position="6"/>
        <end position="215"/>
    </location>
</feature>
<sequence length="215" mass="24474">MKKELHMTTDLLFTIRELRVNNILNVNHLDIKKDKVTCITGESGAGKSTLMKTLNKMITPDSGEIFYKGTPLKEIDSVQHRRKVIMLSQVPLIFPGTIKDNLIMGYKLNGMKPGDDEILKQAIHNMQMTKELHEDAGTLSGGEKQRLALARILLLEADVYLLDEPTSALDEDTEMMVLDHFIREIKKKHASLLMITHSNKVNEQFAEERIYLSRS</sequence>
<dbReference type="EMBL" id="APVL01000004">
    <property type="protein sequence ID" value="EWG11731.1"/>
    <property type="molecule type" value="Genomic_DNA"/>
</dbReference>
<keyword evidence="3" id="KW-0067">ATP-binding</keyword>